<dbReference type="Pfam" id="PF02230">
    <property type="entry name" value="Abhydrolase_2"/>
    <property type="match status" value="1"/>
</dbReference>
<dbReference type="SUPFAM" id="SSF53474">
    <property type="entry name" value="alpha/beta-Hydrolases"/>
    <property type="match status" value="1"/>
</dbReference>
<dbReference type="EC" id="3.1.2.22" evidence="2"/>
<dbReference type="GO" id="GO:0052689">
    <property type="term" value="F:carboxylic ester hydrolase activity"/>
    <property type="evidence" value="ECO:0007669"/>
    <property type="project" value="TreeGrafter"/>
</dbReference>
<dbReference type="InterPro" id="IPR050565">
    <property type="entry name" value="LYPA1-2/EST-like"/>
</dbReference>
<gene>
    <name evidence="5" type="ORF">KQX54_004771</name>
</gene>
<dbReference type="GO" id="GO:0005737">
    <property type="term" value="C:cytoplasm"/>
    <property type="evidence" value="ECO:0007669"/>
    <property type="project" value="TreeGrafter"/>
</dbReference>
<evidence type="ECO:0000259" key="4">
    <source>
        <dbReference type="Pfam" id="PF02230"/>
    </source>
</evidence>
<comment type="similarity">
    <text evidence="1">Belongs to the AB hydrolase superfamily. AB hydrolase 2 family.</text>
</comment>
<proteinExistence type="inferred from homology"/>
<dbReference type="PANTHER" id="PTHR10655">
    <property type="entry name" value="LYSOPHOSPHOLIPASE-RELATED"/>
    <property type="match status" value="1"/>
</dbReference>
<protein>
    <recommendedName>
        <fullName evidence="2">palmitoyl-protein hydrolase</fullName>
        <ecNumber evidence="2">3.1.2.22</ecNumber>
    </recommendedName>
</protein>
<name>A0AAV7I0U1_COTGL</name>
<keyword evidence="6" id="KW-1185">Reference proteome</keyword>
<dbReference type="PANTHER" id="PTHR10655:SF17">
    <property type="entry name" value="LYSOPHOSPHOLIPASE-LIKE PROTEIN 1"/>
    <property type="match status" value="1"/>
</dbReference>
<reference evidence="5 6" key="1">
    <citation type="journal article" date="2021" name="J. Hered.">
        <title>A chromosome-level genome assembly of the parasitoid wasp, Cotesia glomerata (Hymenoptera: Braconidae).</title>
        <authorList>
            <person name="Pinto B.J."/>
            <person name="Weis J.J."/>
            <person name="Gamble T."/>
            <person name="Ode P.J."/>
            <person name="Paul R."/>
            <person name="Zaspel J.M."/>
        </authorList>
    </citation>
    <scope>NUCLEOTIDE SEQUENCE [LARGE SCALE GENOMIC DNA]</scope>
    <source>
        <strain evidence="5">CgM1</strain>
    </source>
</reference>
<dbReference type="EMBL" id="JAHXZJ010002609">
    <property type="protein sequence ID" value="KAH0539434.1"/>
    <property type="molecule type" value="Genomic_DNA"/>
</dbReference>
<dbReference type="Proteomes" id="UP000826195">
    <property type="component" value="Unassembled WGS sequence"/>
</dbReference>
<dbReference type="Gene3D" id="3.40.50.1820">
    <property type="entry name" value="alpha/beta hydrolase"/>
    <property type="match status" value="1"/>
</dbReference>
<dbReference type="InterPro" id="IPR003140">
    <property type="entry name" value="PLipase/COase/thioEstase"/>
</dbReference>
<dbReference type="InterPro" id="IPR029058">
    <property type="entry name" value="AB_hydrolase_fold"/>
</dbReference>
<evidence type="ECO:0000256" key="3">
    <source>
        <dbReference type="ARBA" id="ARBA00022801"/>
    </source>
</evidence>
<accession>A0AAV7I0U1</accession>
<keyword evidence="3" id="KW-0378">Hydrolase</keyword>
<evidence type="ECO:0000313" key="5">
    <source>
        <dbReference type="EMBL" id="KAH0539434.1"/>
    </source>
</evidence>
<sequence>MASGILRTPRIINVQPTKKHTASLFIFHGSGSTGKDVKEWIDILNRDEFKFPHVKIIYPTAPAQPYTPLGGMLSNVWFDRNDVNIKAPENKESIDAIAKTATELIDSEIKDGISEDRIVVSGFSMGGAMAMYLAYNYRPSLAGCVTMSSFLNDNSLVYETLKNNITTPPLLQFHGLNDSLVPFAWGEKTHENLKKLNVTTKLVPIPNIEHEIVQSEIHQFKEWVLNILPDV</sequence>
<dbReference type="AlphaFoldDB" id="A0AAV7I0U1"/>
<evidence type="ECO:0000256" key="1">
    <source>
        <dbReference type="ARBA" id="ARBA00006499"/>
    </source>
</evidence>
<organism evidence="5 6">
    <name type="scientific">Cotesia glomerata</name>
    <name type="common">Lepidopteran parasitic wasp</name>
    <name type="synonym">Apanteles glomeratus</name>
    <dbReference type="NCBI Taxonomy" id="32391"/>
    <lineage>
        <taxon>Eukaryota</taxon>
        <taxon>Metazoa</taxon>
        <taxon>Ecdysozoa</taxon>
        <taxon>Arthropoda</taxon>
        <taxon>Hexapoda</taxon>
        <taxon>Insecta</taxon>
        <taxon>Pterygota</taxon>
        <taxon>Neoptera</taxon>
        <taxon>Endopterygota</taxon>
        <taxon>Hymenoptera</taxon>
        <taxon>Apocrita</taxon>
        <taxon>Ichneumonoidea</taxon>
        <taxon>Braconidae</taxon>
        <taxon>Microgastrinae</taxon>
        <taxon>Cotesia</taxon>
    </lineage>
</organism>
<comment type="caution">
    <text evidence="5">The sequence shown here is derived from an EMBL/GenBank/DDBJ whole genome shotgun (WGS) entry which is preliminary data.</text>
</comment>
<feature type="domain" description="Phospholipase/carboxylesterase/thioesterase" evidence="4">
    <location>
        <begin position="14"/>
        <end position="223"/>
    </location>
</feature>
<evidence type="ECO:0000313" key="6">
    <source>
        <dbReference type="Proteomes" id="UP000826195"/>
    </source>
</evidence>
<evidence type="ECO:0000256" key="2">
    <source>
        <dbReference type="ARBA" id="ARBA00012423"/>
    </source>
</evidence>
<dbReference type="GO" id="GO:0008474">
    <property type="term" value="F:palmitoyl-(protein) hydrolase activity"/>
    <property type="evidence" value="ECO:0007669"/>
    <property type="project" value="UniProtKB-EC"/>
</dbReference>